<gene>
    <name evidence="1" type="ORF">BN77_p2190060</name>
</gene>
<proteinExistence type="predicted"/>
<evidence type="ECO:0000313" key="2">
    <source>
        <dbReference type="Proteomes" id="UP000009319"/>
    </source>
</evidence>
<dbReference type="Proteomes" id="UP000009319">
    <property type="component" value="Unassembled WGS sequence"/>
</dbReference>
<accession>K0Q5R0</accession>
<name>K0Q5R0_9HYPH</name>
<dbReference type="HOGENOM" id="CLU_1561645_0_0_5"/>
<sequence>MSTNENSRPREATKHTGVIGTVVQMWEKLAWDIDVFEDIQRSYPNEKQPLAYAAINICIAAESLRDWMTEAIRSRSLTGGKPSKDTIRDQLAMQIPQLNMCTAIANTAKHHNFKEGRWVGGRVELGWEEGDEDIPSGFALYHVDNDGQSMTLAFTSFQALKEAWWNAMVAEGLAAGRMPTPE</sequence>
<dbReference type="STRING" id="1211777.BN77_p2190060"/>
<evidence type="ECO:0000313" key="1">
    <source>
        <dbReference type="EMBL" id="CCM80232.1"/>
    </source>
</evidence>
<organism evidence="1 2">
    <name type="scientific">Rhizobium mesoamericanum STM3625</name>
    <dbReference type="NCBI Taxonomy" id="1211777"/>
    <lineage>
        <taxon>Bacteria</taxon>
        <taxon>Pseudomonadati</taxon>
        <taxon>Pseudomonadota</taxon>
        <taxon>Alphaproteobacteria</taxon>
        <taxon>Hyphomicrobiales</taxon>
        <taxon>Rhizobiaceae</taxon>
        <taxon>Rhizobium/Agrobacterium group</taxon>
        <taxon>Rhizobium</taxon>
    </lineage>
</organism>
<protein>
    <submittedName>
        <fullName evidence="1">Uncharacterized protein</fullName>
    </submittedName>
</protein>
<comment type="caution">
    <text evidence="1">The sequence shown here is derived from an EMBL/GenBank/DDBJ whole genome shotgun (WGS) entry which is preliminary data.</text>
</comment>
<keyword evidence="2" id="KW-1185">Reference proteome</keyword>
<dbReference type="EMBL" id="CANI01000082">
    <property type="protein sequence ID" value="CCM80232.1"/>
    <property type="molecule type" value="Genomic_DNA"/>
</dbReference>
<dbReference type="AlphaFoldDB" id="K0Q5R0"/>
<reference evidence="1 2" key="1">
    <citation type="journal article" date="2013" name="Genome Announc.">
        <title>Draft Genome Sequence of Rhizobium mesoamericanum STM3625, a Nitrogen-Fixing Symbiont of Mimosa pudica Isolated in French Guiana (South America).</title>
        <authorList>
            <person name="Moulin L."/>
            <person name="Mornico D."/>
            <person name="Melkonian R."/>
            <person name="Klonowska A."/>
        </authorList>
    </citation>
    <scope>NUCLEOTIDE SEQUENCE [LARGE SCALE GENOMIC DNA]</scope>
    <source>
        <strain evidence="1 2">STM3625</strain>
    </source>
</reference>
<dbReference type="RefSeq" id="WP_007539853.1">
    <property type="nucleotide sequence ID" value="NZ_HF536778.1"/>
</dbReference>